<dbReference type="RefSeq" id="WP_307218008.1">
    <property type="nucleotide sequence ID" value="NZ_JAUSTI010000009.1"/>
</dbReference>
<dbReference type="PROSITE" id="PS51272">
    <property type="entry name" value="SLH"/>
    <property type="match status" value="1"/>
</dbReference>
<dbReference type="InterPro" id="IPR051465">
    <property type="entry name" value="Cell_Envelope_Struct_Comp"/>
</dbReference>
<dbReference type="EMBL" id="JAUSTI010000009">
    <property type="protein sequence ID" value="MDQ0172114.1"/>
    <property type="molecule type" value="Genomic_DNA"/>
</dbReference>
<sequence>MKKMIVGGITTLALLTGIVGGIGGTGNLIETAQVKLDLKQTNVASPLNAEVTTNSSNQNLQSTLSLSEKNFKDIVGHWAEKSINGALTRGYVDGYPNGTFLPNNNVSRAEFVKMLVSALGLEVSSNASASWYTPYVNTAQAEGIYQSDDFSDSNWTKAISREEMSKVAVRAIGISDVEKTQWMYMATKNGLISGTSPGVIAPEGSTTRAQAITVIERVLSVKKGTKLPVDKYAVSAAELLWHDTNIMTMLPRYFSDSFNGKAFNNKAMVSTSPNGKAVCRITKLVAIDLADPKDPNRKIIEDTEYAWADNSRYYKLLDSDGYAVMGISETKISGKMNVKELFPCRMTFQNDDWYEIQKNATSPKQPNRSYGIMPWNPKYEQFHSSLDISEISYGTLTFATGTLFPKTNFISDKPFRYMFGGMGNWQGTFITLYQGKLNPEYHQ</sequence>
<gene>
    <name evidence="2" type="ORF">J2T19_003576</name>
</gene>
<evidence type="ECO:0000313" key="3">
    <source>
        <dbReference type="Proteomes" id="UP001233836"/>
    </source>
</evidence>
<feature type="domain" description="SLH" evidence="1">
    <location>
        <begin position="66"/>
        <end position="129"/>
    </location>
</feature>
<proteinExistence type="predicted"/>
<dbReference type="Pfam" id="PF00395">
    <property type="entry name" value="SLH"/>
    <property type="match status" value="2"/>
</dbReference>
<comment type="caution">
    <text evidence="2">The sequence shown here is derived from an EMBL/GenBank/DDBJ whole genome shotgun (WGS) entry which is preliminary data.</text>
</comment>
<dbReference type="Proteomes" id="UP001233836">
    <property type="component" value="Unassembled WGS sequence"/>
</dbReference>
<organism evidence="2 3">
    <name type="scientific">Paenibacillus tundrae</name>
    <dbReference type="NCBI Taxonomy" id="528187"/>
    <lineage>
        <taxon>Bacteria</taxon>
        <taxon>Bacillati</taxon>
        <taxon>Bacillota</taxon>
        <taxon>Bacilli</taxon>
        <taxon>Bacillales</taxon>
        <taxon>Paenibacillaceae</taxon>
        <taxon>Paenibacillus</taxon>
    </lineage>
</organism>
<dbReference type="PANTHER" id="PTHR43308">
    <property type="entry name" value="OUTER MEMBRANE PROTEIN ALPHA-RELATED"/>
    <property type="match status" value="1"/>
</dbReference>
<reference evidence="2 3" key="1">
    <citation type="submission" date="2023-07" db="EMBL/GenBank/DDBJ databases">
        <title>Sorghum-associated microbial communities from plants grown in Nebraska, USA.</title>
        <authorList>
            <person name="Schachtman D."/>
        </authorList>
    </citation>
    <scope>NUCLEOTIDE SEQUENCE [LARGE SCALE GENOMIC DNA]</scope>
    <source>
        <strain evidence="2 3">DS1314</strain>
    </source>
</reference>
<name>A0ABT9WGD7_9BACL</name>
<evidence type="ECO:0000313" key="2">
    <source>
        <dbReference type="EMBL" id="MDQ0172114.1"/>
    </source>
</evidence>
<accession>A0ABT9WGD7</accession>
<protein>
    <recommendedName>
        <fullName evidence="1">SLH domain-containing protein</fullName>
    </recommendedName>
</protein>
<dbReference type="InterPro" id="IPR001119">
    <property type="entry name" value="SLH_dom"/>
</dbReference>
<keyword evidence="3" id="KW-1185">Reference proteome</keyword>
<evidence type="ECO:0000259" key="1">
    <source>
        <dbReference type="PROSITE" id="PS51272"/>
    </source>
</evidence>
<dbReference type="PANTHER" id="PTHR43308:SF5">
    <property type="entry name" value="S-LAYER PROTEIN _ PEPTIDOGLYCAN ENDO-BETA-N-ACETYLGLUCOSAMINIDASE"/>
    <property type="match status" value="1"/>
</dbReference>